<evidence type="ECO:0000313" key="1">
    <source>
        <dbReference type="EMBL" id="SCF27604.1"/>
    </source>
</evidence>
<proteinExistence type="predicted"/>
<dbReference type="STRING" id="285676.GA0070561_4890"/>
<dbReference type="RefSeq" id="WP_167362464.1">
    <property type="nucleotide sequence ID" value="NZ_FMCR01000005.1"/>
</dbReference>
<dbReference type="EMBL" id="FMCR01000005">
    <property type="protein sequence ID" value="SCF27604.1"/>
    <property type="molecule type" value="Genomic_DNA"/>
</dbReference>
<dbReference type="SUPFAM" id="SSF47336">
    <property type="entry name" value="ACP-like"/>
    <property type="match status" value="1"/>
</dbReference>
<dbReference type="AlphaFoldDB" id="A0A1C4Z3Y6"/>
<protein>
    <recommendedName>
        <fullName evidence="3">Carrier domain-containing protein</fullName>
    </recommendedName>
</protein>
<accession>A0A1C4Z3Y6</accession>
<dbReference type="Gene3D" id="1.10.1200.10">
    <property type="entry name" value="ACP-like"/>
    <property type="match status" value="1"/>
</dbReference>
<gene>
    <name evidence="1" type="ORF">GA0070561_4890</name>
</gene>
<evidence type="ECO:0008006" key="3">
    <source>
        <dbReference type="Google" id="ProtNLM"/>
    </source>
</evidence>
<reference evidence="1 2" key="1">
    <citation type="submission" date="2016-06" db="EMBL/GenBank/DDBJ databases">
        <authorList>
            <person name="Kjaerup R.B."/>
            <person name="Dalgaard T.S."/>
            <person name="Juul-Madsen H.R."/>
        </authorList>
    </citation>
    <scope>NUCLEOTIDE SEQUENCE [LARGE SCALE GENOMIC DNA]</scope>
    <source>
        <strain evidence="1 2">DSM 44871</strain>
    </source>
</reference>
<sequence length="80" mass="8889">MIGEQQFFESAREFLRERFGEQAAHVDVDTELIQSGLLDSLLVLEFFFLEGVRGAAIAADAATVEELSTLRNAYRIVVAP</sequence>
<dbReference type="InterPro" id="IPR036736">
    <property type="entry name" value="ACP-like_sf"/>
</dbReference>
<organism evidence="1 2">
    <name type="scientific">Micromonospora saelicesensis</name>
    <dbReference type="NCBI Taxonomy" id="285676"/>
    <lineage>
        <taxon>Bacteria</taxon>
        <taxon>Bacillati</taxon>
        <taxon>Actinomycetota</taxon>
        <taxon>Actinomycetes</taxon>
        <taxon>Micromonosporales</taxon>
        <taxon>Micromonosporaceae</taxon>
        <taxon>Micromonospora</taxon>
    </lineage>
</organism>
<evidence type="ECO:0000313" key="2">
    <source>
        <dbReference type="Proteomes" id="UP000198864"/>
    </source>
</evidence>
<dbReference type="Proteomes" id="UP000198864">
    <property type="component" value="Unassembled WGS sequence"/>
</dbReference>
<name>A0A1C4Z3Y6_9ACTN</name>